<dbReference type="PANTHER" id="PTHR15422">
    <property type="entry name" value="OS05G0565100 PROTEIN"/>
    <property type="match status" value="1"/>
</dbReference>
<dbReference type="GO" id="GO:0020037">
    <property type="term" value="F:heme binding"/>
    <property type="evidence" value="ECO:0007669"/>
    <property type="project" value="TreeGrafter"/>
</dbReference>
<dbReference type="InterPro" id="IPR045150">
    <property type="entry name" value="CYB561D1/2"/>
</dbReference>
<keyword evidence="9" id="KW-0408">Iron</keyword>
<feature type="transmembrane region" description="Helical" evidence="11">
    <location>
        <begin position="168"/>
        <end position="191"/>
    </location>
</feature>
<dbReference type="PROSITE" id="PS50939">
    <property type="entry name" value="CYTOCHROME_B561"/>
    <property type="match status" value="1"/>
</dbReference>
<feature type="transmembrane region" description="Helical" evidence="11">
    <location>
        <begin position="28"/>
        <end position="52"/>
    </location>
</feature>
<evidence type="ECO:0000256" key="7">
    <source>
        <dbReference type="ARBA" id="ARBA00022982"/>
    </source>
</evidence>
<dbReference type="EMBL" id="JAPDMZ010000057">
    <property type="protein sequence ID" value="KAK0552870.1"/>
    <property type="molecule type" value="Genomic_DNA"/>
</dbReference>
<dbReference type="CDD" id="cd08760">
    <property type="entry name" value="Cyt_b561_FRRS1_like"/>
    <property type="match status" value="1"/>
</dbReference>
<evidence type="ECO:0000256" key="3">
    <source>
        <dbReference type="ARBA" id="ARBA00022448"/>
    </source>
</evidence>
<dbReference type="GO" id="GO:0016020">
    <property type="term" value="C:membrane"/>
    <property type="evidence" value="ECO:0007669"/>
    <property type="project" value="UniProtKB-SubCell"/>
</dbReference>
<keyword evidence="6" id="KW-0479">Metal-binding</keyword>
<keyword evidence="3" id="KW-0813">Transport</keyword>
<evidence type="ECO:0000256" key="2">
    <source>
        <dbReference type="ARBA" id="ARBA00004141"/>
    </source>
</evidence>
<name>A0AAN6GQR0_9BASI</name>
<evidence type="ECO:0000256" key="11">
    <source>
        <dbReference type="SAM" id="Phobius"/>
    </source>
</evidence>
<evidence type="ECO:0000313" key="13">
    <source>
        <dbReference type="EMBL" id="KAK0552870.1"/>
    </source>
</evidence>
<dbReference type="PANTHER" id="PTHR15422:SF24">
    <property type="entry name" value="DOMON RELATED DOMAIN-CONTAINING PROTEIN"/>
    <property type="match status" value="1"/>
</dbReference>
<keyword evidence="10 11" id="KW-0472">Membrane</keyword>
<dbReference type="GO" id="GO:0140575">
    <property type="term" value="F:transmembrane monodehydroascorbate reductase activity"/>
    <property type="evidence" value="ECO:0007669"/>
    <property type="project" value="InterPro"/>
</dbReference>
<comment type="subcellular location">
    <subcellularLocation>
        <location evidence="2">Membrane</location>
        <topology evidence="2">Multi-pass membrane protein</topology>
    </subcellularLocation>
</comment>
<evidence type="ECO:0000256" key="8">
    <source>
        <dbReference type="ARBA" id="ARBA00022989"/>
    </source>
</evidence>
<keyword evidence="4" id="KW-0349">Heme</keyword>
<dbReference type="Pfam" id="PF03188">
    <property type="entry name" value="Cytochrom_B561"/>
    <property type="match status" value="1"/>
</dbReference>
<evidence type="ECO:0000256" key="9">
    <source>
        <dbReference type="ARBA" id="ARBA00023004"/>
    </source>
</evidence>
<evidence type="ECO:0000256" key="5">
    <source>
        <dbReference type="ARBA" id="ARBA00022692"/>
    </source>
</evidence>
<feature type="domain" description="Cytochrome b561" evidence="12">
    <location>
        <begin position="1"/>
        <end position="196"/>
    </location>
</feature>
<evidence type="ECO:0000256" key="10">
    <source>
        <dbReference type="ARBA" id="ARBA00023136"/>
    </source>
</evidence>
<dbReference type="Proteomes" id="UP001176517">
    <property type="component" value="Unassembled WGS sequence"/>
</dbReference>
<comment type="cofactor">
    <cofactor evidence="1">
        <name>heme b</name>
        <dbReference type="ChEBI" id="CHEBI:60344"/>
    </cofactor>
</comment>
<dbReference type="SMART" id="SM00665">
    <property type="entry name" value="B561"/>
    <property type="match status" value="1"/>
</dbReference>
<keyword evidence="7" id="KW-0249">Electron transport</keyword>
<reference evidence="13" key="1">
    <citation type="journal article" date="2023" name="PhytoFront">
        <title>Draft Genome Resources of Seven Strains of Tilletia horrida, Causal Agent of Kernel Smut of Rice.</title>
        <authorList>
            <person name="Khanal S."/>
            <person name="Antony Babu S."/>
            <person name="Zhou X.G."/>
        </authorList>
    </citation>
    <scope>NUCLEOTIDE SEQUENCE</scope>
    <source>
        <strain evidence="13">TX6</strain>
    </source>
</reference>
<evidence type="ECO:0000313" key="14">
    <source>
        <dbReference type="Proteomes" id="UP001176517"/>
    </source>
</evidence>
<evidence type="ECO:0000259" key="12">
    <source>
        <dbReference type="PROSITE" id="PS50939"/>
    </source>
</evidence>
<organism evidence="13 14">
    <name type="scientific">Tilletia horrida</name>
    <dbReference type="NCBI Taxonomy" id="155126"/>
    <lineage>
        <taxon>Eukaryota</taxon>
        <taxon>Fungi</taxon>
        <taxon>Dikarya</taxon>
        <taxon>Basidiomycota</taxon>
        <taxon>Ustilaginomycotina</taxon>
        <taxon>Exobasidiomycetes</taxon>
        <taxon>Tilletiales</taxon>
        <taxon>Tilletiaceae</taxon>
        <taxon>Tilletia</taxon>
    </lineage>
</organism>
<evidence type="ECO:0000256" key="6">
    <source>
        <dbReference type="ARBA" id="ARBA00022723"/>
    </source>
</evidence>
<feature type="transmembrane region" description="Helical" evidence="11">
    <location>
        <begin position="73"/>
        <end position="93"/>
    </location>
</feature>
<keyword evidence="5 11" id="KW-0812">Transmembrane</keyword>
<dbReference type="GO" id="GO:0046872">
    <property type="term" value="F:metal ion binding"/>
    <property type="evidence" value="ECO:0007669"/>
    <property type="project" value="UniProtKB-KW"/>
</dbReference>
<evidence type="ECO:0000256" key="4">
    <source>
        <dbReference type="ARBA" id="ARBA00022617"/>
    </source>
</evidence>
<proteinExistence type="predicted"/>
<keyword evidence="14" id="KW-1185">Reference proteome</keyword>
<gene>
    <name evidence="13" type="ORF">OC846_002708</name>
</gene>
<comment type="caution">
    <text evidence="13">The sequence shown here is derived from an EMBL/GenBank/DDBJ whole genome shotgun (WGS) entry which is preliminary data.</text>
</comment>
<dbReference type="InterPro" id="IPR006593">
    <property type="entry name" value="Cyt_b561/ferric_Rdtase_TM"/>
</dbReference>
<dbReference type="AlphaFoldDB" id="A0AAN6GQR0"/>
<protein>
    <recommendedName>
        <fullName evidence="12">Cytochrome b561 domain-containing protein</fullName>
    </recommendedName>
</protein>
<feature type="transmembrane region" description="Helical" evidence="11">
    <location>
        <begin position="138"/>
        <end position="156"/>
    </location>
</feature>
<feature type="transmembrane region" description="Helical" evidence="11">
    <location>
        <begin position="105"/>
        <end position="126"/>
    </location>
</feature>
<sequence>MSSAMSSLQPDFSVARDPPKRDLTQARVWFFLLHGVFMIVAFLGIFALGILYGRFGRTYLPATWFKHHRAIQVTGLAFTLIGAILGIIAVQVAGAPHFALLHQKLGLAIIILVVLQAIGGQAGHVIRQKYGRRSQNAFHVLFGIAIFALASLNIQYGLDIWGWRPSPVWKYILGTWSIILGLVYIGGLTLIPSQRREELERASLEERTPLLR</sequence>
<keyword evidence="8 11" id="KW-1133">Transmembrane helix</keyword>
<dbReference type="Gene3D" id="1.20.120.1770">
    <property type="match status" value="1"/>
</dbReference>
<evidence type="ECO:0000256" key="1">
    <source>
        <dbReference type="ARBA" id="ARBA00001970"/>
    </source>
</evidence>
<accession>A0AAN6GQR0</accession>